<evidence type="ECO:0000256" key="11">
    <source>
        <dbReference type="RuleBase" id="RU000397"/>
    </source>
</evidence>
<dbReference type="STRING" id="1344416.A0A139A2J3"/>
<keyword evidence="9" id="KW-0520">NAD</keyword>
<evidence type="ECO:0000256" key="3">
    <source>
        <dbReference type="ARBA" id="ARBA00007406"/>
    </source>
</evidence>
<dbReference type="OrthoDB" id="1152826at2759"/>
<evidence type="ECO:0000256" key="10">
    <source>
        <dbReference type="PIRSR" id="PIRSR000149-4"/>
    </source>
</evidence>
<dbReference type="InterPro" id="IPR020828">
    <property type="entry name" value="GlycerAld_3-P_DH_NAD(P)-bd"/>
</dbReference>
<dbReference type="PANTHER" id="PTHR42955">
    <property type="entry name" value="GLYCERALDEHYDE-3-PHOSPHATE DEHYDROGENASE"/>
    <property type="match status" value="1"/>
</dbReference>
<evidence type="ECO:0000256" key="2">
    <source>
        <dbReference type="ARBA" id="ARBA00005215"/>
    </source>
</evidence>
<dbReference type="SMART" id="SM00846">
    <property type="entry name" value="Gp_dh_N"/>
    <property type="match status" value="1"/>
</dbReference>
<evidence type="ECO:0000256" key="8">
    <source>
        <dbReference type="PIRSR" id="PIRSR000149-2"/>
    </source>
</evidence>
<keyword evidence="14" id="KW-1185">Reference proteome</keyword>
<evidence type="ECO:0000256" key="5">
    <source>
        <dbReference type="ARBA" id="ARBA00023152"/>
    </source>
</evidence>
<dbReference type="SUPFAM" id="SSF55347">
    <property type="entry name" value="Glyceraldehyde-3-phosphate dehydrogenase-like, C-terminal domain"/>
    <property type="match status" value="1"/>
</dbReference>
<dbReference type="GO" id="GO:0047100">
    <property type="term" value="F:glyceraldehyde-3-phosphate dehydrogenase (NADP+) (phosphorylating) activity"/>
    <property type="evidence" value="ECO:0007669"/>
    <property type="project" value="UniProtKB-EC"/>
</dbReference>
<dbReference type="InterPro" id="IPR020831">
    <property type="entry name" value="GlycerAld/Erythrose_P_DH"/>
</dbReference>
<feature type="binding site" evidence="8">
    <location>
        <begin position="198"/>
        <end position="199"/>
    </location>
    <ligand>
        <name>D-glyceraldehyde 3-phosphate</name>
        <dbReference type="ChEBI" id="CHEBI:59776"/>
    </ligand>
</feature>
<feature type="binding site" evidence="8">
    <location>
        <position position="170"/>
    </location>
    <ligand>
        <name>D-glyceraldehyde 3-phosphate</name>
        <dbReference type="ChEBI" id="CHEBI:59776"/>
    </ligand>
</feature>
<dbReference type="CDD" id="cd18126">
    <property type="entry name" value="GAPDH_I_C"/>
    <property type="match status" value="1"/>
</dbReference>
<gene>
    <name evidence="13" type="ORF">M427DRAFT_103483</name>
</gene>
<feature type="binding site" evidence="8">
    <location>
        <begin position="139"/>
        <end position="141"/>
    </location>
    <ligand>
        <name>D-glyceraldehyde 3-phosphate</name>
        <dbReference type="ChEBI" id="CHEBI:59776"/>
    </ligand>
</feature>
<dbReference type="InterPro" id="IPR036291">
    <property type="entry name" value="NAD(P)-bd_dom_sf"/>
</dbReference>
<feature type="binding site" evidence="8">
    <location>
        <position position="221"/>
    </location>
    <ligand>
        <name>D-glyceraldehyde 3-phosphate</name>
        <dbReference type="ChEBI" id="CHEBI:59776"/>
    </ligand>
</feature>
<accession>A0A139A2J3</accession>
<dbReference type="InterPro" id="IPR020829">
    <property type="entry name" value="GlycerAld_3-P_DH_cat"/>
</dbReference>
<dbReference type="GO" id="GO:0006096">
    <property type="term" value="P:glycolytic process"/>
    <property type="evidence" value="ECO:0007669"/>
    <property type="project" value="UniProtKB-UniPathway"/>
</dbReference>
<organism evidence="13 14">
    <name type="scientific">Gonapodya prolifera (strain JEL478)</name>
    <name type="common">Monoblepharis prolifera</name>
    <dbReference type="NCBI Taxonomy" id="1344416"/>
    <lineage>
        <taxon>Eukaryota</taxon>
        <taxon>Fungi</taxon>
        <taxon>Fungi incertae sedis</taxon>
        <taxon>Chytridiomycota</taxon>
        <taxon>Chytridiomycota incertae sedis</taxon>
        <taxon>Monoblepharidomycetes</taxon>
        <taxon>Monoblepharidales</taxon>
        <taxon>Gonapodyaceae</taxon>
        <taxon>Gonapodya</taxon>
    </lineage>
</organism>
<evidence type="ECO:0000313" key="13">
    <source>
        <dbReference type="EMBL" id="KXS10573.1"/>
    </source>
</evidence>
<dbReference type="InterPro" id="IPR020830">
    <property type="entry name" value="GlycerAld_3-P_DH_AS"/>
</dbReference>
<comment type="pathway">
    <text evidence="1">Carbohydrate degradation; glycolysis; pyruvate from D-glyceraldehyde 3-phosphate: step 1/5.</text>
</comment>
<feature type="site" description="Activates thiol group during catalysis" evidence="10">
    <location>
        <position position="167"/>
    </location>
</feature>
<dbReference type="AlphaFoldDB" id="A0A139A2J3"/>
<dbReference type="FunFam" id="3.30.360.10:FF:000002">
    <property type="entry name" value="Glyceraldehyde-3-phosphate dehydrogenase"/>
    <property type="match status" value="1"/>
</dbReference>
<dbReference type="Proteomes" id="UP000070544">
    <property type="component" value="Unassembled WGS sequence"/>
</dbReference>
<dbReference type="Pfam" id="PF02800">
    <property type="entry name" value="Gp_dh_C"/>
    <property type="match status" value="1"/>
</dbReference>
<dbReference type="EMBL" id="KQ965820">
    <property type="protein sequence ID" value="KXS10573.1"/>
    <property type="molecule type" value="Genomic_DNA"/>
</dbReference>
<dbReference type="Gene3D" id="3.30.360.10">
    <property type="entry name" value="Dihydrodipicolinate Reductase, domain 2"/>
    <property type="match status" value="1"/>
</dbReference>
<evidence type="ECO:0000256" key="1">
    <source>
        <dbReference type="ARBA" id="ARBA00004869"/>
    </source>
</evidence>
<evidence type="ECO:0000256" key="9">
    <source>
        <dbReference type="PIRSR" id="PIRSR000149-3"/>
    </source>
</evidence>
<protein>
    <submittedName>
        <fullName evidence="13">Glyceraldehyde-3-phosphate dehydrogenase, type I</fullName>
    </submittedName>
</protein>
<comment type="pathway">
    <text evidence="2">Carbohydrate biosynthesis; Calvin cycle.</text>
</comment>
<dbReference type="UniPathway" id="UPA00109">
    <property type="reaction ID" value="UER00184"/>
</dbReference>
<comment type="similarity">
    <text evidence="3 11">Belongs to the glyceraldehyde-3-phosphate dehydrogenase family.</text>
</comment>
<feature type="domain" description="Glyceraldehyde 3-phosphate dehydrogenase NAD(P) binding" evidence="12">
    <location>
        <begin position="1"/>
        <end position="140"/>
    </location>
</feature>
<keyword evidence="9" id="KW-0547">Nucleotide-binding</keyword>
<name>A0A139A2J3_GONPJ</name>
<evidence type="ECO:0000256" key="7">
    <source>
        <dbReference type="PIRSR" id="PIRSR000149-1"/>
    </source>
</evidence>
<feature type="active site" description="Nucleophile" evidence="7">
    <location>
        <position position="140"/>
    </location>
</feature>
<comment type="catalytic activity">
    <reaction evidence="6">
        <text>D-glyceraldehyde 3-phosphate + phosphate + NADP(+) = (2R)-3-phospho-glyceroyl phosphate + NADPH + H(+)</text>
        <dbReference type="Rhea" id="RHEA:10296"/>
        <dbReference type="ChEBI" id="CHEBI:15378"/>
        <dbReference type="ChEBI" id="CHEBI:43474"/>
        <dbReference type="ChEBI" id="CHEBI:57604"/>
        <dbReference type="ChEBI" id="CHEBI:57783"/>
        <dbReference type="ChEBI" id="CHEBI:58349"/>
        <dbReference type="ChEBI" id="CHEBI:59776"/>
        <dbReference type="EC" id="1.2.1.13"/>
    </reaction>
</comment>
<feature type="binding site" evidence="9">
    <location>
        <position position="109"/>
    </location>
    <ligand>
        <name>NAD(+)</name>
        <dbReference type="ChEBI" id="CHEBI:57540"/>
    </ligand>
</feature>
<reference evidence="13 14" key="1">
    <citation type="journal article" date="2015" name="Genome Biol. Evol.">
        <title>Phylogenomic analyses indicate that early fungi evolved digesting cell walls of algal ancestors of land plants.</title>
        <authorList>
            <person name="Chang Y."/>
            <person name="Wang S."/>
            <person name="Sekimoto S."/>
            <person name="Aerts A.L."/>
            <person name="Choi C."/>
            <person name="Clum A."/>
            <person name="LaButti K.M."/>
            <person name="Lindquist E.A."/>
            <person name="Yee Ngan C."/>
            <person name="Ohm R.A."/>
            <person name="Salamov A.A."/>
            <person name="Grigoriev I.V."/>
            <person name="Spatafora J.W."/>
            <person name="Berbee M.L."/>
        </authorList>
    </citation>
    <scope>NUCLEOTIDE SEQUENCE [LARGE SCALE GENOMIC DNA]</scope>
    <source>
        <strain evidence="13 14">JEL478</strain>
    </source>
</reference>
<evidence type="ECO:0000259" key="12">
    <source>
        <dbReference type="SMART" id="SM00846"/>
    </source>
</evidence>
<feature type="non-terminal residue" evidence="13">
    <location>
        <position position="1"/>
    </location>
</feature>
<dbReference type="InterPro" id="IPR052978">
    <property type="entry name" value="GAP_dehydrogenase"/>
</dbReference>
<dbReference type="PIRSF" id="PIRSF000149">
    <property type="entry name" value="GAP_DH"/>
    <property type="match status" value="1"/>
</dbReference>
<keyword evidence="4" id="KW-0560">Oxidoreductase</keyword>
<dbReference type="PROSITE" id="PS00071">
    <property type="entry name" value="GAPDH"/>
    <property type="match status" value="1"/>
</dbReference>
<feature type="binding site" evidence="9">
    <location>
        <position position="305"/>
    </location>
    <ligand>
        <name>NAD(+)</name>
        <dbReference type="ChEBI" id="CHEBI:57540"/>
    </ligand>
</feature>
<dbReference type="Pfam" id="PF00044">
    <property type="entry name" value="Gp_dh_N"/>
    <property type="match status" value="1"/>
</dbReference>
<evidence type="ECO:0000313" key="14">
    <source>
        <dbReference type="Proteomes" id="UP000070544"/>
    </source>
</evidence>
<keyword evidence="5" id="KW-0324">Glycolysis</keyword>
<dbReference type="PANTHER" id="PTHR42955:SF1">
    <property type="entry name" value="GLYCERALDEHYDE-3-PHOSPHATE DEHYDROGENASE"/>
    <property type="match status" value="1"/>
</dbReference>
<evidence type="ECO:0000256" key="4">
    <source>
        <dbReference type="ARBA" id="ARBA00023002"/>
    </source>
</evidence>
<dbReference type="GO" id="GO:0051287">
    <property type="term" value="F:NAD binding"/>
    <property type="evidence" value="ECO:0007669"/>
    <property type="project" value="InterPro"/>
</dbReference>
<evidence type="ECO:0000256" key="6">
    <source>
        <dbReference type="ARBA" id="ARBA00052787"/>
    </source>
</evidence>
<dbReference type="PRINTS" id="PR00078">
    <property type="entry name" value="G3PDHDRGNASE"/>
</dbReference>
<sequence length="330" mass="36217">GRMGRLALRAIFERNLQHDIQIVAINEIKGGATATAHLLKYDSIKVPQDGSSVIVDDTYTIRFTEMPSIDKLEWTELGLDVVLECTGKFTKVTDLKPYFNLGIKKVVVSAPVKEEGVLNVGVNHDQYDPSTHSIITAASCTTNCLAPIVKVIHENLKIKHGCITTIHCVTNTQVIVDAPHKDLRRARSCITYLVPTTTGSATAIAVIFPELKGKLNGIAVRTPLLNASITDAVFEVSRPTTKDEVNALFKAAADCDTPLGKVLGYCEEELVGEDFRNDTRSCIVDSSMTTVVDGTQVKVLGWYDNELGYVWRMVDVLLMVCNSLAQHKKE</sequence>
<proteinExistence type="inferred from homology"/>
<dbReference type="SUPFAM" id="SSF51735">
    <property type="entry name" value="NAD(P)-binding Rossmann-fold domains"/>
    <property type="match status" value="1"/>
</dbReference>
<dbReference type="OMA" id="DAYSHDD"/>
<dbReference type="Gene3D" id="3.40.50.720">
    <property type="entry name" value="NAD(P)-binding Rossmann-like Domain"/>
    <property type="match status" value="1"/>
</dbReference>